<evidence type="ECO:0000313" key="4">
    <source>
        <dbReference type="Proteomes" id="UP000789706"/>
    </source>
</evidence>
<feature type="coiled-coil region" evidence="1">
    <location>
        <begin position="130"/>
        <end position="199"/>
    </location>
</feature>
<dbReference type="Proteomes" id="UP000789706">
    <property type="component" value="Unassembled WGS sequence"/>
</dbReference>
<accession>A0A9N9DFM0</accession>
<sequence length="272" mass="31317">MLFALMKPHMKKEIKRLETEITKKNGELGTIQTSKETETNDLNEQITSLKEDHERETTLLNEKITELEKLGKQVEEQNTTITSLKKHLTDERKDHKITKDERDKFQTGYNNGENTVNYLINDRDNKKIQLLQKEAELTRATTEKETLETSLAERTRQLNEKQAIIDNLNEEVNRQKVAREETETDRDNSQAKLATAIAEHNANTAKNQSAQALIDEQTAHKATNDQLTTANDAKTEAETQLNDYQNKLEDEQLGGVFCLNKEKHAERNKDIE</sequence>
<feature type="region of interest" description="Disordered" evidence="2">
    <location>
        <begin position="223"/>
        <end position="272"/>
    </location>
</feature>
<feature type="coiled-coil region" evidence="1">
    <location>
        <begin position="50"/>
        <end position="87"/>
    </location>
</feature>
<name>A0A9N9DFM0_9GLOM</name>
<organism evidence="3 4">
    <name type="scientific">Diversispora eburnea</name>
    <dbReference type="NCBI Taxonomy" id="1213867"/>
    <lineage>
        <taxon>Eukaryota</taxon>
        <taxon>Fungi</taxon>
        <taxon>Fungi incertae sedis</taxon>
        <taxon>Mucoromycota</taxon>
        <taxon>Glomeromycotina</taxon>
        <taxon>Glomeromycetes</taxon>
        <taxon>Diversisporales</taxon>
        <taxon>Diversisporaceae</taxon>
        <taxon>Diversispora</taxon>
    </lineage>
</organism>
<evidence type="ECO:0000313" key="3">
    <source>
        <dbReference type="EMBL" id="CAG8639544.1"/>
    </source>
</evidence>
<keyword evidence="4" id="KW-1185">Reference proteome</keyword>
<evidence type="ECO:0000256" key="2">
    <source>
        <dbReference type="SAM" id="MobiDB-lite"/>
    </source>
</evidence>
<keyword evidence="1" id="KW-0175">Coiled coil</keyword>
<dbReference type="EMBL" id="CAJVPK010004788">
    <property type="protein sequence ID" value="CAG8639544.1"/>
    <property type="molecule type" value="Genomic_DNA"/>
</dbReference>
<feature type="compositionally biased region" description="Basic and acidic residues" evidence="2">
    <location>
        <begin position="260"/>
        <end position="272"/>
    </location>
</feature>
<evidence type="ECO:0000256" key="1">
    <source>
        <dbReference type="SAM" id="Coils"/>
    </source>
</evidence>
<dbReference type="AlphaFoldDB" id="A0A9N9DFM0"/>
<reference evidence="3" key="1">
    <citation type="submission" date="2021-06" db="EMBL/GenBank/DDBJ databases">
        <authorList>
            <person name="Kallberg Y."/>
            <person name="Tangrot J."/>
            <person name="Rosling A."/>
        </authorList>
    </citation>
    <scope>NUCLEOTIDE SEQUENCE</scope>
    <source>
        <strain evidence="3">AZ414A</strain>
    </source>
</reference>
<gene>
    <name evidence="3" type="ORF">DEBURN_LOCUS11107</name>
</gene>
<proteinExistence type="predicted"/>
<feature type="non-terminal residue" evidence="3">
    <location>
        <position position="1"/>
    </location>
</feature>
<protein>
    <submittedName>
        <fullName evidence="3">3123_t:CDS:1</fullName>
    </submittedName>
</protein>
<feature type="compositionally biased region" description="Polar residues" evidence="2">
    <location>
        <begin position="224"/>
        <end position="245"/>
    </location>
</feature>
<comment type="caution">
    <text evidence="3">The sequence shown here is derived from an EMBL/GenBank/DDBJ whole genome shotgun (WGS) entry which is preliminary data.</text>
</comment>